<dbReference type="Proteomes" id="UP000054324">
    <property type="component" value="Unassembled WGS sequence"/>
</dbReference>
<dbReference type="PANTHER" id="PTHR46171">
    <property type="entry name" value="GH10160P"/>
    <property type="match status" value="1"/>
</dbReference>
<evidence type="ECO:0000256" key="3">
    <source>
        <dbReference type="PROSITE-ProRule" id="PRU00175"/>
    </source>
</evidence>
<dbReference type="EMBL" id="KL596656">
    <property type="protein sequence ID" value="KER30741.1"/>
    <property type="molecule type" value="Genomic_DNA"/>
</dbReference>
<dbReference type="GO" id="GO:0061630">
    <property type="term" value="F:ubiquitin protein ligase activity"/>
    <property type="evidence" value="ECO:0007669"/>
    <property type="project" value="TreeGrafter"/>
</dbReference>
<dbReference type="Gene3D" id="3.30.40.10">
    <property type="entry name" value="Zinc/RING finger domain, C3HC4 (zinc finger)"/>
    <property type="match status" value="1"/>
</dbReference>
<dbReference type="InterPro" id="IPR013083">
    <property type="entry name" value="Znf_RING/FYVE/PHD"/>
</dbReference>
<dbReference type="Pfam" id="PF13639">
    <property type="entry name" value="zf-RING_2"/>
    <property type="match status" value="1"/>
</dbReference>
<feature type="domain" description="RING-type" evidence="4">
    <location>
        <begin position="1251"/>
        <end position="1292"/>
    </location>
</feature>
<dbReference type="SMART" id="SM00184">
    <property type="entry name" value="RING"/>
    <property type="match status" value="1"/>
</dbReference>
<dbReference type="GO" id="GO:0008270">
    <property type="term" value="F:zinc ion binding"/>
    <property type="evidence" value="ECO:0007669"/>
    <property type="project" value="UniProtKB-KW"/>
</dbReference>
<keyword evidence="1 3" id="KW-0479">Metal-binding</keyword>
<keyword evidence="6" id="KW-1185">Reference proteome</keyword>
<keyword evidence="2" id="KW-0862">Zinc</keyword>
<evidence type="ECO:0000259" key="4">
    <source>
        <dbReference type="PROSITE" id="PS50089"/>
    </source>
</evidence>
<dbReference type="STRING" id="6198.A0A074ZUF6"/>
<evidence type="ECO:0000313" key="6">
    <source>
        <dbReference type="Proteomes" id="UP000054324"/>
    </source>
</evidence>
<dbReference type="FunFam" id="3.30.40.10:FF:000388">
    <property type="entry name" value="Putative RING zinc finger domain superfamily protein"/>
    <property type="match status" value="1"/>
</dbReference>
<dbReference type="RefSeq" id="XP_009165505.1">
    <property type="nucleotide sequence ID" value="XM_009167241.1"/>
</dbReference>
<dbReference type="GO" id="GO:0016567">
    <property type="term" value="P:protein ubiquitination"/>
    <property type="evidence" value="ECO:0007669"/>
    <property type="project" value="TreeGrafter"/>
</dbReference>
<dbReference type="SUPFAM" id="SSF57850">
    <property type="entry name" value="RING/U-box"/>
    <property type="match status" value="1"/>
</dbReference>
<dbReference type="GeneID" id="20317076"/>
<dbReference type="CTD" id="20317076"/>
<proteinExistence type="predicted"/>
<evidence type="ECO:0000256" key="1">
    <source>
        <dbReference type="ARBA" id="ARBA00022771"/>
    </source>
</evidence>
<reference evidence="5 6" key="1">
    <citation type="submission" date="2013-11" db="EMBL/GenBank/DDBJ databases">
        <title>Opisthorchis viverrini - life in the bile duct.</title>
        <authorList>
            <person name="Young N.D."/>
            <person name="Nagarajan N."/>
            <person name="Lin S.J."/>
            <person name="Korhonen P.K."/>
            <person name="Jex A.R."/>
            <person name="Hall R.S."/>
            <person name="Safavi-Hemami H."/>
            <person name="Kaewkong W."/>
            <person name="Bertrand D."/>
            <person name="Gao S."/>
            <person name="Seet Q."/>
            <person name="Wongkham S."/>
            <person name="Teh B.T."/>
            <person name="Wongkham C."/>
            <person name="Intapan P.M."/>
            <person name="Maleewong W."/>
            <person name="Yang X."/>
            <person name="Hu M."/>
            <person name="Wang Z."/>
            <person name="Hofmann A."/>
            <person name="Sternberg P.W."/>
            <person name="Tan P."/>
            <person name="Wang J."/>
            <person name="Gasser R.B."/>
        </authorList>
    </citation>
    <scope>NUCLEOTIDE SEQUENCE [LARGE SCALE GENOMIC DNA]</scope>
</reference>
<dbReference type="OrthoDB" id="8062037at2759"/>
<dbReference type="KEGG" id="ovi:T265_02888"/>
<protein>
    <recommendedName>
        <fullName evidence="4">RING-type domain-containing protein</fullName>
    </recommendedName>
</protein>
<dbReference type="PROSITE" id="PS50089">
    <property type="entry name" value="ZF_RING_2"/>
    <property type="match status" value="1"/>
</dbReference>
<organism evidence="5 6">
    <name type="scientific">Opisthorchis viverrini</name>
    <name type="common">Southeast Asian liver fluke</name>
    <dbReference type="NCBI Taxonomy" id="6198"/>
    <lineage>
        <taxon>Eukaryota</taxon>
        <taxon>Metazoa</taxon>
        <taxon>Spiralia</taxon>
        <taxon>Lophotrochozoa</taxon>
        <taxon>Platyhelminthes</taxon>
        <taxon>Trematoda</taxon>
        <taxon>Digenea</taxon>
        <taxon>Opisthorchiida</taxon>
        <taxon>Opisthorchiata</taxon>
        <taxon>Opisthorchiidae</taxon>
        <taxon>Opisthorchis</taxon>
    </lineage>
</organism>
<gene>
    <name evidence="5" type="ORF">T265_02888</name>
</gene>
<sequence>MRILALASILSRAENIKSSATPFFARDRQPLTDKNKSDPGDLGKSLDPVYQSLVCMRTVSMPWTYDTNSQTPRSSTPGSSFLNNSLQETGQSIAYTSAPIVLTGLGSTVCPQMTTGSPMFVNSPFSSIATLPGRPRLLTERPLRQIRHSFFNSRLEADRVFGAEQNASEDQSWCISDSRPDLPWTHPTIPKRRRTSTSSVGFMDCTYLPAAHDVTGVVNQPDAVVHMQSPVSAVLANTVSAVRFVRGGWHCEVPPTTICLQSTAQRQSCLPSLTGASAVPVQSTGDRGVRNFEDVRNVRYGCHSRLLNRVNSLHHQSHQRKRLFCRAYRDHYHKMAYSASLVRSRHQHPYYSSKSGNASRQGSSSDAIVITVNEDSVPPVSTHSTSGGHENEESLLSFGNSASLNSGVQQRLDNFGAARPPSSIQTCIAPSSPTSMGPRTPLCVRCPSQSSSAVYRFHPSITNQLPLPNSADNLHGASMSNLIAACRTANAQQCMTTTCNELGNVSRNSPDSLGFAVSRPSNRPGPQADEATVVAAAAVASAAAHAVAAAAQAVSAAVQQRHCSEVTYPAAPIQPVPRSSVERTFMNQWTSPQLPFSAATPSSDCCGLHSVLNAHSSVQHTATIPSALVANFAIEQGSSSLAVQPLSVPLIGAQPIAPVSDLNRPIRNTTEFGTSNNISLLGVRSGSQSDRLWLTSEAPNGIHCASSQPASFPNVTVATQAAHVVAAAAAAQVAAAVATSAPVSFLSGNLTTDVQINNMLTHVPLIRSHLAPANLLTTAHPVRFSSSLLAVPSTQSAEADFFSVPQDVASVAAAAAVAAAASRASTLANTASAFQLATASDGTARFINVAQPVGPDRSFAHSLLIPQISMAPQITSVSVLPVHSAPPIVATRTALSTTRDIQTLFQFLRLINQRQDPYSLPYYPSAMTATAGESNASVVVSASMGGANGSRVASAVTPPLVPHHSTGAQHAAVATVVGPTSWQQPTRSPGFVLSRPAAPIHTEASNVQPTGSAAVALAAVAMAAAAALQQQTHRHIPANVMSMLSATSAAPTPSIPVPILHAHLYYPTTVAAVRSVPVTQVPPCHHSHHGSFAAAHQHATYHRQTVPSPFTASPSPAVPPSPYPTSLLPFFVTVPASPTRNSTDIPDLSSTLIAQLAPNHQTAPPSAPMLPPDPSSAATAAAAAVAAAAAAAAASVDTLYQLAVQLESSGRRGLTKEELDTLPVRSYGQIQESPTQLENTKDCVAETDDRCMICLDDYESKDLLRAMRCRHEFHAKCVDKWLKTKRTCPLCRADAFDGTQRKEELF</sequence>
<evidence type="ECO:0000256" key="2">
    <source>
        <dbReference type="ARBA" id="ARBA00022833"/>
    </source>
</evidence>
<dbReference type="InterPro" id="IPR001841">
    <property type="entry name" value="Znf_RING"/>
</dbReference>
<name>A0A074ZUF6_OPIVI</name>
<evidence type="ECO:0000313" key="5">
    <source>
        <dbReference type="EMBL" id="KER30741.1"/>
    </source>
</evidence>
<keyword evidence="1 3" id="KW-0863">Zinc-finger</keyword>
<accession>A0A074ZUF6</accession>
<dbReference type="PANTHER" id="PTHR46171:SF3">
    <property type="entry name" value="GH10160P"/>
    <property type="match status" value="1"/>
</dbReference>